<sequence length="405" mass="44667">MSLALEEILQLPGLHEMSVRAGARNLQRRVRWPYVAENEGIAEWVMGGELVFVTGINHPRGEANLLALVEDGDAVGIAGLVILTGGSFIQHIAPAVIARAEQLGLPLIEQPYALKMVVVTHLIGTALVQMTQVRRSRNDILGQLLSGDYPSLAIARQRAAHLQLALDEPRRLLALRLAGVDELFQRLGLTLGERRWQHTRQALEDQLQAWCRQQPGSVTAHLPGDLFVVLLADTQDLPERLAGLYRQLQGVAGELSLYMGLSSLAEDCAHYRQALNEARQALDVARHLRPASGYCNFSELGVLRLLQGIVDRSLIDDFVSRTLGPLLAPGRKQATALVHTLDALLMENGNSLKAAQRLGLHRNTVNQRIQRIEQLSGQSIDDPLFRMNASVAMLVWRMSEAHGKE</sequence>
<dbReference type="EMBL" id="CP118677">
    <property type="protein sequence ID" value="WEA22858.1"/>
    <property type="molecule type" value="Genomic_DNA"/>
</dbReference>
<dbReference type="InterPro" id="IPR012914">
    <property type="entry name" value="PucR_dom"/>
</dbReference>
<dbReference type="SUPFAM" id="SSF55073">
    <property type="entry name" value="Nucleotide cyclase"/>
    <property type="match status" value="1"/>
</dbReference>
<reference evidence="4" key="2">
    <citation type="submission" date="2023-02" db="EMBL/GenBank/DDBJ databases">
        <title>tmexCD-toprJ-like cluster.</title>
        <authorList>
            <person name="Gao X."/>
            <person name="Wang C."/>
            <person name="Liu J."/>
        </authorList>
    </citation>
    <scope>NUCLEOTIDE SEQUENCE</scope>
    <source>
        <strain evidence="4">GDW21C697WI</strain>
    </source>
</reference>
<protein>
    <submittedName>
        <fullName evidence="3">PucR family transcriptional regulator ligand-binding domain-containing protein</fullName>
    </submittedName>
</protein>
<dbReference type="Pfam" id="PF13556">
    <property type="entry name" value="HTH_30"/>
    <property type="match status" value="1"/>
</dbReference>
<evidence type="ECO:0000313" key="5">
    <source>
        <dbReference type="Proteomes" id="UP000577346"/>
    </source>
</evidence>
<evidence type="ECO:0000313" key="3">
    <source>
        <dbReference type="EMBL" id="MBA6149899.1"/>
    </source>
</evidence>
<reference evidence="3 5" key="1">
    <citation type="submission" date="2020-07" db="EMBL/GenBank/DDBJ databases">
        <title>Diversity of carbapenemase encoding genes among Pseudomonas putida group clinical isolates in a tertiary Brazilian hospital.</title>
        <authorList>
            <person name="Alberto-Lei F."/>
            <person name="Nodari C.S."/>
            <person name="Streling A.P."/>
            <person name="Paulino J.T."/>
            <person name="Bessa-Neto F.O."/>
            <person name="Cayo R."/>
            <person name="Gales A.C."/>
        </authorList>
    </citation>
    <scope>NUCLEOTIDE SEQUENCE [LARGE SCALE GENOMIC DNA]</scope>
    <source>
        <strain evidence="3 5">11213</strain>
    </source>
</reference>
<dbReference type="Proteomes" id="UP000577346">
    <property type="component" value="Unassembled WGS sequence"/>
</dbReference>
<feature type="domain" description="GGDEF" evidence="2">
    <location>
        <begin position="168"/>
        <end position="299"/>
    </location>
</feature>
<dbReference type="InterPro" id="IPR000160">
    <property type="entry name" value="GGDEF_dom"/>
</dbReference>
<dbReference type="InterPro" id="IPR042070">
    <property type="entry name" value="PucR_C-HTH_sf"/>
</dbReference>
<dbReference type="PANTHER" id="PTHR33744">
    <property type="entry name" value="CARBOHYDRATE DIACID REGULATOR"/>
    <property type="match status" value="1"/>
</dbReference>
<dbReference type="InterPro" id="IPR029787">
    <property type="entry name" value="Nucleotide_cyclase"/>
</dbReference>
<evidence type="ECO:0000259" key="2">
    <source>
        <dbReference type="PROSITE" id="PS50887"/>
    </source>
</evidence>
<comment type="similarity">
    <text evidence="1">Belongs to the CdaR family.</text>
</comment>
<dbReference type="Pfam" id="PF07905">
    <property type="entry name" value="PucR"/>
    <property type="match status" value="1"/>
</dbReference>
<dbReference type="PROSITE" id="PS50887">
    <property type="entry name" value="GGDEF"/>
    <property type="match status" value="1"/>
</dbReference>
<accession>A0A7W2LZF7</accession>
<proteinExistence type="inferred from homology"/>
<evidence type="ECO:0000256" key="1">
    <source>
        <dbReference type="ARBA" id="ARBA00006754"/>
    </source>
</evidence>
<dbReference type="Gene3D" id="1.10.10.2840">
    <property type="entry name" value="PucR C-terminal helix-turn-helix domain"/>
    <property type="match status" value="1"/>
</dbReference>
<dbReference type="RefSeq" id="WP_054904711.1">
    <property type="nucleotide sequence ID" value="NZ_BLJG01000029.1"/>
</dbReference>
<dbReference type="EMBL" id="JACGDA010000053">
    <property type="protein sequence ID" value="MBA6149899.1"/>
    <property type="molecule type" value="Genomic_DNA"/>
</dbReference>
<dbReference type="Proteomes" id="UP001217631">
    <property type="component" value="Chromosome"/>
</dbReference>
<dbReference type="Pfam" id="PF17853">
    <property type="entry name" value="GGDEF_2"/>
    <property type="match status" value="1"/>
</dbReference>
<name>A0A7W2LZF7_9PSED</name>
<dbReference type="GeneID" id="72420575"/>
<dbReference type="InterPro" id="IPR025736">
    <property type="entry name" value="PucR_C-HTH_dom"/>
</dbReference>
<dbReference type="AlphaFoldDB" id="A0A7W2LZF7"/>
<gene>
    <name evidence="3" type="ORF">H4C15_20715</name>
    <name evidence="4" type="ORF">PWA60_11910</name>
</gene>
<organism evidence="3 5">
    <name type="scientific">Pseudomonas juntendi</name>
    <dbReference type="NCBI Taxonomy" id="2666183"/>
    <lineage>
        <taxon>Bacteria</taxon>
        <taxon>Pseudomonadati</taxon>
        <taxon>Pseudomonadota</taxon>
        <taxon>Gammaproteobacteria</taxon>
        <taxon>Pseudomonadales</taxon>
        <taxon>Pseudomonadaceae</taxon>
        <taxon>Pseudomonas</taxon>
    </lineage>
</organism>
<dbReference type="InterPro" id="IPR041522">
    <property type="entry name" value="CdaR_GGDEF"/>
</dbReference>
<dbReference type="PANTHER" id="PTHR33744:SF1">
    <property type="entry name" value="DNA-BINDING TRANSCRIPTIONAL ACTIVATOR ADER"/>
    <property type="match status" value="1"/>
</dbReference>
<evidence type="ECO:0000313" key="4">
    <source>
        <dbReference type="EMBL" id="WEA22858.1"/>
    </source>
</evidence>
<dbReference type="InterPro" id="IPR051448">
    <property type="entry name" value="CdaR-like_regulators"/>
</dbReference>